<feature type="compositionally biased region" description="Basic and acidic residues" evidence="2">
    <location>
        <begin position="248"/>
        <end position="260"/>
    </location>
</feature>
<name>A0AAW1XUU2_RUBAR</name>
<keyword evidence="1" id="KW-0175">Coiled coil</keyword>
<comment type="caution">
    <text evidence="3">The sequence shown here is derived from an EMBL/GenBank/DDBJ whole genome shotgun (WGS) entry which is preliminary data.</text>
</comment>
<organism evidence="3 4">
    <name type="scientific">Rubus argutus</name>
    <name type="common">Southern blackberry</name>
    <dbReference type="NCBI Taxonomy" id="59490"/>
    <lineage>
        <taxon>Eukaryota</taxon>
        <taxon>Viridiplantae</taxon>
        <taxon>Streptophyta</taxon>
        <taxon>Embryophyta</taxon>
        <taxon>Tracheophyta</taxon>
        <taxon>Spermatophyta</taxon>
        <taxon>Magnoliopsida</taxon>
        <taxon>eudicotyledons</taxon>
        <taxon>Gunneridae</taxon>
        <taxon>Pentapetalae</taxon>
        <taxon>rosids</taxon>
        <taxon>fabids</taxon>
        <taxon>Rosales</taxon>
        <taxon>Rosaceae</taxon>
        <taxon>Rosoideae</taxon>
        <taxon>Rosoideae incertae sedis</taxon>
        <taxon>Rubus</taxon>
    </lineage>
</organism>
<evidence type="ECO:0000256" key="1">
    <source>
        <dbReference type="SAM" id="Coils"/>
    </source>
</evidence>
<keyword evidence="4" id="KW-1185">Reference proteome</keyword>
<dbReference type="AlphaFoldDB" id="A0AAW1XUU2"/>
<feature type="region of interest" description="Disordered" evidence="2">
    <location>
        <begin position="1"/>
        <end position="50"/>
    </location>
</feature>
<evidence type="ECO:0000313" key="3">
    <source>
        <dbReference type="EMBL" id="KAK9940523.1"/>
    </source>
</evidence>
<accession>A0AAW1XUU2</accession>
<evidence type="ECO:0000313" key="4">
    <source>
        <dbReference type="Proteomes" id="UP001457282"/>
    </source>
</evidence>
<feature type="coiled-coil region" evidence="1">
    <location>
        <begin position="360"/>
        <end position="495"/>
    </location>
</feature>
<gene>
    <name evidence="3" type="ORF">M0R45_017180</name>
</gene>
<proteinExistence type="predicted"/>
<reference evidence="3 4" key="1">
    <citation type="journal article" date="2023" name="G3 (Bethesda)">
        <title>A chromosome-length genome assembly and annotation of blackberry (Rubus argutus, cv. 'Hillquist').</title>
        <authorList>
            <person name="Bruna T."/>
            <person name="Aryal R."/>
            <person name="Dudchenko O."/>
            <person name="Sargent D.J."/>
            <person name="Mead D."/>
            <person name="Buti M."/>
            <person name="Cavallini A."/>
            <person name="Hytonen T."/>
            <person name="Andres J."/>
            <person name="Pham M."/>
            <person name="Weisz D."/>
            <person name="Mascagni F."/>
            <person name="Usai G."/>
            <person name="Natali L."/>
            <person name="Bassil N."/>
            <person name="Fernandez G.E."/>
            <person name="Lomsadze A."/>
            <person name="Armour M."/>
            <person name="Olukolu B."/>
            <person name="Poorten T."/>
            <person name="Britton C."/>
            <person name="Davik J."/>
            <person name="Ashrafi H."/>
            <person name="Aiden E.L."/>
            <person name="Borodovsky M."/>
            <person name="Worthington M."/>
        </authorList>
    </citation>
    <scope>NUCLEOTIDE SEQUENCE [LARGE SCALE GENOMIC DNA]</scope>
    <source>
        <strain evidence="3">PI 553951</strain>
    </source>
</reference>
<sequence length="555" mass="63832">MARIKTMGTARKSTGGQAPKKRLGSPDLQKSSGKRLRVNDPSRITEMAPSPSENALVVANLEQCSVTDLRAGLSHHFVTVGSYATALVDRYESTIETLMKERDDSISKHNQAMKERDLALTELNNFAADVKEAQQDLELGKKVWEAERVALAERLSKVKEELKQNDKKHSKELKGECVLRRFAMLPGELHFGKLHQNLLDVRSYVEKLVVELHKALLKSHEQKKDLRKDLDKTEVRNKELEKELEESENQKKELNKELERSEAQKKELDNIVLEQRTTLLSYEDQIKDLKNELDQVGSDKWRNEIMTKERDDLISNYNQALKQRDSALAKLNIIGSELKEAQNDLELGKKVWEAERIALAERLTNAKEVWEAERTTLAERLTNAKEVWEAEKIALINKILTKERKDSTCKYNQALKERDIALNELNILEAELNEVRMDLSKSRAELELGKKLREAERMELTKKLNKDFNKFGTEIKEIRKELSDLEKTHKKHIQENENAYCAGYLTGWFKEPHAYMPLPSHEAKEVTIPDQKPLEATYSLSHARALIRSFGSAHP</sequence>
<protein>
    <submittedName>
        <fullName evidence="3">Uncharacterized protein</fullName>
    </submittedName>
</protein>
<evidence type="ECO:0000256" key="2">
    <source>
        <dbReference type="SAM" id="MobiDB-lite"/>
    </source>
</evidence>
<feature type="region of interest" description="Disordered" evidence="2">
    <location>
        <begin position="240"/>
        <end position="260"/>
    </location>
</feature>
<dbReference type="EMBL" id="JBEDUW010000003">
    <property type="protein sequence ID" value="KAK9940523.1"/>
    <property type="molecule type" value="Genomic_DNA"/>
</dbReference>
<feature type="coiled-coil region" evidence="1">
    <location>
        <begin position="141"/>
        <end position="172"/>
    </location>
</feature>
<dbReference type="Proteomes" id="UP001457282">
    <property type="component" value="Unassembled WGS sequence"/>
</dbReference>